<evidence type="ECO:0000256" key="5">
    <source>
        <dbReference type="ARBA" id="ARBA00022777"/>
    </source>
</evidence>
<gene>
    <name evidence="9" type="ORF">HELGO_WM27339</name>
</gene>
<dbReference type="SUPFAM" id="SSF47384">
    <property type="entry name" value="Homodimeric domain of signal transducing histidine kinase"/>
    <property type="match status" value="1"/>
</dbReference>
<dbReference type="CDD" id="cd00075">
    <property type="entry name" value="HATPase"/>
    <property type="match status" value="1"/>
</dbReference>
<dbReference type="InterPro" id="IPR036097">
    <property type="entry name" value="HisK_dim/P_sf"/>
</dbReference>
<dbReference type="PANTHER" id="PTHR43711">
    <property type="entry name" value="TWO-COMPONENT HISTIDINE KINASE"/>
    <property type="match status" value="1"/>
</dbReference>
<accession>A0A6S6UER4</accession>
<dbReference type="Pfam" id="PF00512">
    <property type="entry name" value="HisKA"/>
    <property type="match status" value="1"/>
</dbReference>
<organism evidence="9">
    <name type="scientific">uncultured Aureispira sp</name>
    <dbReference type="NCBI Taxonomy" id="1331704"/>
    <lineage>
        <taxon>Bacteria</taxon>
        <taxon>Pseudomonadati</taxon>
        <taxon>Bacteroidota</taxon>
        <taxon>Saprospiria</taxon>
        <taxon>Saprospirales</taxon>
        <taxon>Saprospiraceae</taxon>
        <taxon>Aureispira</taxon>
        <taxon>environmental samples</taxon>
    </lineage>
</organism>
<keyword evidence="5 9" id="KW-0418">Kinase</keyword>
<evidence type="ECO:0000256" key="6">
    <source>
        <dbReference type="ARBA" id="ARBA00023012"/>
    </source>
</evidence>
<evidence type="ECO:0000256" key="7">
    <source>
        <dbReference type="SAM" id="Phobius"/>
    </source>
</evidence>
<dbReference type="Gene3D" id="3.30.565.10">
    <property type="entry name" value="Histidine kinase-like ATPase, C-terminal domain"/>
    <property type="match status" value="1"/>
</dbReference>
<evidence type="ECO:0000313" key="9">
    <source>
        <dbReference type="EMBL" id="CAA6830408.1"/>
    </source>
</evidence>
<dbReference type="SMART" id="SM00387">
    <property type="entry name" value="HATPase_c"/>
    <property type="match status" value="1"/>
</dbReference>
<evidence type="ECO:0000256" key="4">
    <source>
        <dbReference type="ARBA" id="ARBA00022679"/>
    </source>
</evidence>
<dbReference type="EC" id="2.7.13.3" evidence="2"/>
<comment type="catalytic activity">
    <reaction evidence="1">
        <text>ATP + protein L-histidine = ADP + protein N-phospho-L-histidine.</text>
        <dbReference type="EC" id="2.7.13.3"/>
    </reaction>
</comment>
<dbReference type="InterPro" id="IPR050736">
    <property type="entry name" value="Sensor_HK_Regulatory"/>
</dbReference>
<keyword evidence="7" id="KW-0472">Membrane</keyword>
<dbReference type="GO" id="GO:0000155">
    <property type="term" value="F:phosphorelay sensor kinase activity"/>
    <property type="evidence" value="ECO:0007669"/>
    <property type="project" value="InterPro"/>
</dbReference>
<dbReference type="Gene3D" id="1.10.287.130">
    <property type="match status" value="1"/>
</dbReference>
<sequence length="511" mass="58306">MTQKAIWQIVLMVSSALIGIFGMQVYSIISAFQLNSELFDSSVHNALDHIVSKMEQKELEKTAALYDLPRLTSVTSNNSRKIATVLEVNEISDYYESDSTQQYSSVDTLPEQDVEHLIDNFKTTETTRTWTKGNKEAYRMHFERFFVHHGIVRDIPVQQRISMKSLDTLLQEELIEKGITTPCAYGVYSNKENAFVLLNPIAQECGVHYTERAAFRYTTSLFPNSNEQIARLYVDFPAKRSFLWSGLWLHLVSTFIFTGIVIFCFYYTIKVIVEQKKLSEMKNDFLNNMTHEFKTPIATISIATDTIKRWIDKGRPEKALRFVSIIEEENKRMNSQVGKVLQMARIDKREFKLNLVEVYAEDVILNAAEKIALQVEQKGGQVILELEANNSILQADETHFTNIIHNLLDNANKYSPENPIITIRTRNAGNGFQFEIEDNGLGIDKEARKYIFDKFYRVPTGNLHDIKGFGLGLSYVQAIVTAHGGTIDLKSELGKGSTFIVSMPFHQEAEA</sequence>
<reference evidence="9" key="1">
    <citation type="submission" date="2020-01" db="EMBL/GenBank/DDBJ databases">
        <authorList>
            <person name="Meier V. D."/>
            <person name="Meier V D."/>
        </authorList>
    </citation>
    <scope>NUCLEOTIDE SEQUENCE</scope>
    <source>
        <strain evidence="9">HLG_WM_MAG_10</strain>
    </source>
</reference>
<dbReference type="PRINTS" id="PR00344">
    <property type="entry name" value="BCTRLSENSOR"/>
</dbReference>
<dbReference type="EMBL" id="CACVAQ010000552">
    <property type="protein sequence ID" value="CAA6830408.1"/>
    <property type="molecule type" value="Genomic_DNA"/>
</dbReference>
<keyword evidence="3" id="KW-0597">Phosphoprotein</keyword>
<keyword evidence="7" id="KW-0812">Transmembrane</keyword>
<dbReference type="AlphaFoldDB" id="A0A6S6UER4"/>
<dbReference type="SUPFAM" id="SSF55874">
    <property type="entry name" value="ATPase domain of HSP90 chaperone/DNA topoisomerase II/histidine kinase"/>
    <property type="match status" value="1"/>
</dbReference>
<dbReference type="SMART" id="SM00388">
    <property type="entry name" value="HisKA"/>
    <property type="match status" value="1"/>
</dbReference>
<dbReference type="InterPro" id="IPR003661">
    <property type="entry name" value="HisK_dim/P_dom"/>
</dbReference>
<evidence type="ECO:0000256" key="1">
    <source>
        <dbReference type="ARBA" id="ARBA00000085"/>
    </source>
</evidence>
<dbReference type="InterPro" id="IPR036890">
    <property type="entry name" value="HATPase_C_sf"/>
</dbReference>
<keyword evidence="4" id="KW-0808">Transferase</keyword>
<dbReference type="FunFam" id="3.30.565.10:FF:000006">
    <property type="entry name" value="Sensor histidine kinase WalK"/>
    <property type="match status" value="1"/>
</dbReference>
<dbReference type="PROSITE" id="PS50109">
    <property type="entry name" value="HIS_KIN"/>
    <property type="match status" value="1"/>
</dbReference>
<dbReference type="InterPro" id="IPR004358">
    <property type="entry name" value="Sig_transdc_His_kin-like_C"/>
</dbReference>
<evidence type="ECO:0000259" key="8">
    <source>
        <dbReference type="PROSITE" id="PS50109"/>
    </source>
</evidence>
<keyword evidence="7" id="KW-1133">Transmembrane helix</keyword>
<feature type="domain" description="Histidine kinase" evidence="8">
    <location>
        <begin position="288"/>
        <end position="507"/>
    </location>
</feature>
<dbReference type="InterPro" id="IPR003594">
    <property type="entry name" value="HATPase_dom"/>
</dbReference>
<proteinExistence type="predicted"/>
<name>A0A6S6UER4_9BACT</name>
<evidence type="ECO:0000256" key="3">
    <source>
        <dbReference type="ARBA" id="ARBA00022553"/>
    </source>
</evidence>
<dbReference type="PANTHER" id="PTHR43711:SF26">
    <property type="entry name" value="SENSOR HISTIDINE KINASE RCSC"/>
    <property type="match status" value="1"/>
</dbReference>
<feature type="transmembrane region" description="Helical" evidence="7">
    <location>
        <begin position="247"/>
        <end position="269"/>
    </location>
</feature>
<feature type="transmembrane region" description="Helical" evidence="7">
    <location>
        <begin position="6"/>
        <end position="29"/>
    </location>
</feature>
<dbReference type="Pfam" id="PF02518">
    <property type="entry name" value="HATPase_c"/>
    <property type="match status" value="1"/>
</dbReference>
<dbReference type="InterPro" id="IPR005467">
    <property type="entry name" value="His_kinase_dom"/>
</dbReference>
<evidence type="ECO:0000256" key="2">
    <source>
        <dbReference type="ARBA" id="ARBA00012438"/>
    </source>
</evidence>
<keyword evidence="6" id="KW-0902">Two-component regulatory system</keyword>
<protein>
    <recommendedName>
        <fullName evidence="2">histidine kinase</fullName>
        <ecNumber evidence="2">2.7.13.3</ecNumber>
    </recommendedName>
</protein>
<dbReference type="CDD" id="cd00082">
    <property type="entry name" value="HisKA"/>
    <property type="match status" value="1"/>
</dbReference>